<keyword evidence="1" id="KW-0732">Signal</keyword>
<comment type="caution">
    <text evidence="3">The sequence shown here is derived from an EMBL/GenBank/DDBJ whole genome shotgun (WGS) entry which is preliminary data.</text>
</comment>
<dbReference type="EMBL" id="JBHSNS010000015">
    <property type="protein sequence ID" value="MFC5731393.1"/>
    <property type="molecule type" value="Genomic_DNA"/>
</dbReference>
<name>A0ABW0ZMT3_9ACTN</name>
<evidence type="ECO:0000313" key="3">
    <source>
        <dbReference type="EMBL" id="MFC5731393.1"/>
    </source>
</evidence>
<dbReference type="Proteomes" id="UP001596072">
    <property type="component" value="Unassembled WGS sequence"/>
</dbReference>
<dbReference type="Pfam" id="PF07452">
    <property type="entry name" value="CHRD"/>
    <property type="match status" value="1"/>
</dbReference>
<protein>
    <submittedName>
        <fullName evidence="3">CHRD domain-containing protein</fullName>
    </submittedName>
</protein>
<dbReference type="SMART" id="SM00754">
    <property type="entry name" value="CHRD"/>
    <property type="match status" value="1"/>
</dbReference>
<reference evidence="4" key="1">
    <citation type="journal article" date="2019" name="Int. J. Syst. Evol. Microbiol.">
        <title>The Global Catalogue of Microorganisms (GCM) 10K type strain sequencing project: providing services to taxonomists for standard genome sequencing and annotation.</title>
        <authorList>
            <consortium name="The Broad Institute Genomics Platform"/>
            <consortium name="The Broad Institute Genome Sequencing Center for Infectious Disease"/>
            <person name="Wu L."/>
            <person name="Ma J."/>
        </authorList>
    </citation>
    <scope>NUCLEOTIDE SEQUENCE [LARGE SCALE GENOMIC DNA]</scope>
    <source>
        <strain evidence="4">YIM 94188</strain>
    </source>
</reference>
<proteinExistence type="predicted"/>
<evidence type="ECO:0000313" key="4">
    <source>
        <dbReference type="Proteomes" id="UP001596072"/>
    </source>
</evidence>
<keyword evidence="4" id="KW-1185">Reference proteome</keyword>
<dbReference type="InterPro" id="IPR010895">
    <property type="entry name" value="CHRD"/>
</dbReference>
<dbReference type="RefSeq" id="WP_136436498.1">
    <property type="nucleotide sequence ID" value="NZ_JBHSNS010000015.1"/>
</dbReference>
<feature type="signal peptide" evidence="1">
    <location>
        <begin position="1"/>
        <end position="25"/>
    </location>
</feature>
<accession>A0ABW0ZMT3</accession>
<feature type="chain" id="PRO_5046164234" evidence="1">
    <location>
        <begin position="26"/>
        <end position="146"/>
    </location>
</feature>
<sequence length="146" mass="14344">MGAIRGLLAGLAVLAVVGGSAPAFADDADVNLAAGLNGQRERPNAGDPNGSGIAHITVDPATGLICYELTVRNIDPATAAHIHRGSRDVAGPVVQGLAPPTDGTSSGCVTNSVVAAALAEDPAGYYVNVHNPAYPAGAVRGQLAGG</sequence>
<gene>
    <name evidence="3" type="ORF">ACFPQB_20950</name>
</gene>
<evidence type="ECO:0000259" key="2">
    <source>
        <dbReference type="SMART" id="SM00754"/>
    </source>
</evidence>
<evidence type="ECO:0000256" key="1">
    <source>
        <dbReference type="SAM" id="SignalP"/>
    </source>
</evidence>
<organism evidence="3 4">
    <name type="scientific">Nocardioides vastitatis</name>
    <dbReference type="NCBI Taxonomy" id="2568655"/>
    <lineage>
        <taxon>Bacteria</taxon>
        <taxon>Bacillati</taxon>
        <taxon>Actinomycetota</taxon>
        <taxon>Actinomycetes</taxon>
        <taxon>Propionibacteriales</taxon>
        <taxon>Nocardioidaceae</taxon>
        <taxon>Nocardioides</taxon>
    </lineage>
</organism>
<feature type="domain" description="CHRD" evidence="2">
    <location>
        <begin position="30"/>
        <end position="145"/>
    </location>
</feature>